<proteinExistence type="predicted"/>
<evidence type="ECO:0000313" key="1">
    <source>
        <dbReference type="EMBL" id="SEA06206.1"/>
    </source>
</evidence>
<protein>
    <submittedName>
        <fullName evidence="1">Uncharacterized protein</fullName>
    </submittedName>
</protein>
<accession>A0A1H3Y3L7</accession>
<dbReference type="RefSeq" id="WP_090304709.1">
    <property type="nucleotide sequence ID" value="NZ_FNRK01000003.1"/>
</dbReference>
<dbReference type="AlphaFoldDB" id="A0A1H3Y3L7"/>
<dbReference type="SUPFAM" id="SSF82171">
    <property type="entry name" value="DPP6 N-terminal domain-like"/>
    <property type="match status" value="1"/>
</dbReference>
<evidence type="ECO:0000313" key="2">
    <source>
        <dbReference type="Proteomes" id="UP000199394"/>
    </source>
</evidence>
<gene>
    <name evidence="1" type="ORF">SAMN04515656_10350</name>
</gene>
<name>A0A1H3Y3L7_9FIRM</name>
<dbReference type="Proteomes" id="UP000199394">
    <property type="component" value="Unassembled WGS sequence"/>
</dbReference>
<organism evidence="1 2">
    <name type="scientific">Eubacterium aggregans</name>
    <dbReference type="NCBI Taxonomy" id="81409"/>
    <lineage>
        <taxon>Bacteria</taxon>
        <taxon>Bacillati</taxon>
        <taxon>Bacillota</taxon>
        <taxon>Clostridia</taxon>
        <taxon>Eubacteriales</taxon>
        <taxon>Eubacteriaceae</taxon>
        <taxon>Eubacterium</taxon>
    </lineage>
</organism>
<dbReference type="OrthoDB" id="1762345at2"/>
<keyword evidence="2" id="KW-1185">Reference proteome</keyword>
<dbReference type="STRING" id="81409.SAMN04515656_10350"/>
<reference evidence="1 2" key="1">
    <citation type="submission" date="2016-10" db="EMBL/GenBank/DDBJ databases">
        <authorList>
            <person name="de Groot N.N."/>
        </authorList>
    </citation>
    <scope>NUCLEOTIDE SEQUENCE [LARGE SCALE GENOMIC DNA]</scope>
    <source>
        <strain evidence="1 2">SR12</strain>
    </source>
</reference>
<sequence>MALKGKTTIQLFDATTGEEVLNVEDENMVTDAVSSLCNNASKYFVQNVFGAEYEFDFVALTGKLIDSMFSGLMLFDENIPENKNTFFAPPNATLVGKAKKLTNTADRFTGVLNETETVTLDNGKKYVWDFATNKANEQIKSVCLTSAAGGYCGTYCEPKTDFSEAIGSMYPIQAPRVTNSGNSKVGDYYYRYYKLIGSFKDTSNSFPASDYATQYSELCNLKNKNAYLIGVNSDGNFVYAMTTVGSNSVAISVYDYKKEKSRTFGLNANSYSGKYSEDLLNSVTLTSDVATFSSPLYWKTIEQNTYSIYIDSNKKLNVIVVNLDTLTITKQVCDTVQDAVLGANLQINGTDGQYIYTVNTDSSKNSDGKYKGISLYKINIDDFSDYELIQITEPFEKAGSGATSGEMYIPFYAKSINYLKSVHQNASQLLIGVNANMYYYSGRSATTNGIFYIALNIKDGTCEYFGEYSRVSNYSGGMIYNILTFGPLNPIQAPDCPICLGHKSDTNIYYTLPMMFLSTINNLSQPVVKNETQTMKVTYEITEV</sequence>
<dbReference type="EMBL" id="FNRK01000003">
    <property type="protein sequence ID" value="SEA06206.1"/>
    <property type="molecule type" value="Genomic_DNA"/>
</dbReference>